<feature type="region of interest" description="Disordered" evidence="3">
    <location>
        <begin position="411"/>
        <end position="430"/>
    </location>
</feature>
<accession>A0A7K9X682</accession>
<evidence type="ECO:0000313" key="4">
    <source>
        <dbReference type="EMBL" id="NXI92934.1"/>
    </source>
</evidence>
<dbReference type="Pfam" id="PF00560">
    <property type="entry name" value="LRR_1"/>
    <property type="match status" value="1"/>
</dbReference>
<proteinExistence type="predicted"/>
<dbReference type="AlphaFoldDB" id="A0A7K9X682"/>
<dbReference type="SUPFAM" id="SSF52058">
    <property type="entry name" value="L domain-like"/>
    <property type="match status" value="1"/>
</dbReference>
<gene>
    <name evidence="4" type="primary">Lrrc32</name>
    <name evidence="4" type="ORF">PSOCRE_R03321</name>
</gene>
<dbReference type="EMBL" id="VWZZ01002248">
    <property type="protein sequence ID" value="NXI92934.1"/>
    <property type="molecule type" value="Genomic_DNA"/>
</dbReference>
<dbReference type="PRINTS" id="PR00019">
    <property type="entry name" value="LEURICHRPT"/>
</dbReference>
<keyword evidence="1" id="KW-0433">Leucine-rich repeat</keyword>
<dbReference type="SUPFAM" id="SSF52047">
    <property type="entry name" value="RNI-like"/>
    <property type="match status" value="1"/>
</dbReference>
<dbReference type="InterPro" id="IPR032675">
    <property type="entry name" value="LRR_dom_sf"/>
</dbReference>
<dbReference type="Pfam" id="PF13855">
    <property type="entry name" value="LRR_8"/>
    <property type="match status" value="3"/>
</dbReference>
<comment type="caution">
    <text evidence="4">The sequence shown here is derived from an EMBL/GenBank/DDBJ whole genome shotgun (WGS) entry which is preliminary data.</text>
</comment>
<protein>
    <submittedName>
        <fullName evidence="4">LRC32 protein</fullName>
    </submittedName>
</protein>
<dbReference type="SMART" id="SM00364">
    <property type="entry name" value="LRR_BAC"/>
    <property type="match status" value="5"/>
</dbReference>
<sequence>GCLLLWLLPSVLRAQSNGEARSRTALCQQSPTKVSCKGVGLHKFPKELYQGVKYLELSNNFIQNLSGSHMAGFGQLEYLDVCCNQLEAVSATTLAQLPQLRSLLLGSNHLHRNYIANGRAFRLLRNIEVLDLSANNLESHMAGWYISNLTRLRTLDLSGNKMTRLPAGIFGSTPWLRELDLSNNYVMEIEEGAFEALAELEVVNLALNSLHCISGFSLTQLRVLNLSYNALELFITEDGAEPYLLQVLDLSHNRLLYFPELPKAHYLTHLNLSNNLIASLLPGSGHPGEFVLPYEEMARFNRTLHTAAGLTHVADLDLSNNRLELFPFTFLHSLGSLHSLSLAMNCLQDVATESLAGGTEPGDRSPTPPEHAALSVRSLDLRGNAIQVLPHWFFRSLPQLEAIDLGSNSLQPCESQGSHQGGNWGEGSRAPAPGGTCTPFYNVPRLKHLSLCKNNIVRLQPYAFSQTSLLSLDLSGNKDLFVPKEALGGLESSLQKLSLRGNQMDNSKAELPCLGTLKVLDLSGNNLSLLPTGLFCSPLESLDVSNNNLRTLEKPALVSWSHSLKDVSVAGNPFSCCSLAWLD</sequence>
<evidence type="ECO:0000313" key="5">
    <source>
        <dbReference type="Proteomes" id="UP000587472"/>
    </source>
</evidence>
<dbReference type="SMART" id="SM00369">
    <property type="entry name" value="LRR_TYP"/>
    <property type="match status" value="14"/>
</dbReference>
<feature type="non-terminal residue" evidence="4">
    <location>
        <position position="583"/>
    </location>
</feature>
<organism evidence="4 5">
    <name type="scientific">Psophia crepitans</name>
    <name type="common">common trumpeter</name>
    <dbReference type="NCBI Taxonomy" id="54359"/>
    <lineage>
        <taxon>Eukaryota</taxon>
        <taxon>Metazoa</taxon>
        <taxon>Chordata</taxon>
        <taxon>Craniata</taxon>
        <taxon>Vertebrata</taxon>
        <taxon>Euteleostomi</taxon>
        <taxon>Archelosauria</taxon>
        <taxon>Archosauria</taxon>
        <taxon>Dinosauria</taxon>
        <taxon>Saurischia</taxon>
        <taxon>Theropoda</taxon>
        <taxon>Coelurosauria</taxon>
        <taxon>Aves</taxon>
        <taxon>Neognathae</taxon>
        <taxon>Neoaves</taxon>
        <taxon>Gruiformes</taxon>
        <taxon>Psophiidae</taxon>
        <taxon>Psophia</taxon>
    </lineage>
</organism>
<dbReference type="PANTHER" id="PTHR45712:SF22">
    <property type="entry name" value="INSULIN-LIKE GROWTH FACTOR-BINDING PROTEIN COMPLEX ACID LABILE SUBUNIT"/>
    <property type="match status" value="1"/>
</dbReference>
<keyword evidence="2" id="KW-0677">Repeat</keyword>
<dbReference type="InterPro" id="IPR050333">
    <property type="entry name" value="SLRP"/>
</dbReference>
<evidence type="ECO:0000256" key="3">
    <source>
        <dbReference type="SAM" id="MobiDB-lite"/>
    </source>
</evidence>
<dbReference type="Proteomes" id="UP000587472">
    <property type="component" value="Unassembled WGS sequence"/>
</dbReference>
<dbReference type="PROSITE" id="PS51450">
    <property type="entry name" value="LRR"/>
    <property type="match status" value="3"/>
</dbReference>
<dbReference type="PANTHER" id="PTHR45712">
    <property type="entry name" value="AGAP008170-PA"/>
    <property type="match status" value="1"/>
</dbReference>
<dbReference type="InterPro" id="IPR003591">
    <property type="entry name" value="Leu-rich_rpt_typical-subtyp"/>
</dbReference>
<dbReference type="InterPro" id="IPR001611">
    <property type="entry name" value="Leu-rich_rpt"/>
</dbReference>
<evidence type="ECO:0000256" key="2">
    <source>
        <dbReference type="ARBA" id="ARBA00022737"/>
    </source>
</evidence>
<evidence type="ECO:0000256" key="1">
    <source>
        <dbReference type="ARBA" id="ARBA00022614"/>
    </source>
</evidence>
<keyword evidence="5" id="KW-1185">Reference proteome</keyword>
<feature type="non-terminal residue" evidence="4">
    <location>
        <position position="1"/>
    </location>
</feature>
<dbReference type="Gene3D" id="3.80.10.10">
    <property type="entry name" value="Ribonuclease Inhibitor"/>
    <property type="match status" value="4"/>
</dbReference>
<reference evidence="4 5" key="1">
    <citation type="submission" date="2019-09" db="EMBL/GenBank/DDBJ databases">
        <title>Bird 10,000 Genomes (B10K) Project - Family phase.</title>
        <authorList>
            <person name="Zhang G."/>
        </authorList>
    </citation>
    <scope>NUCLEOTIDE SEQUENCE [LARGE SCALE GENOMIC DNA]</scope>
    <source>
        <strain evidence="4">B10K-DU-001-60</strain>
        <tissue evidence="4">Muscle</tissue>
    </source>
</reference>
<name>A0A7K9X682_9GRUI</name>